<dbReference type="EMBL" id="NKXS01001245">
    <property type="protein sequence ID" value="PIN19634.1"/>
    <property type="molecule type" value="Genomic_DNA"/>
</dbReference>
<sequence>MNLRDEWFSWPPELKPAEILFQMHLLFRQRKDGSMPSSTVDYGESSLRWILRAIHMNPSCSRYWKYLLKDM</sequence>
<evidence type="ECO:0000313" key="1">
    <source>
        <dbReference type="EMBL" id="PIN19634.1"/>
    </source>
</evidence>
<reference evidence="2" key="1">
    <citation type="journal article" date="2018" name="Gigascience">
        <title>Genome assembly of the Pink Ipe (Handroanthus impetiginosus, Bignoniaceae), a highly valued, ecologically keystone Neotropical timber forest tree.</title>
        <authorList>
            <person name="Silva-Junior O.B."/>
            <person name="Grattapaglia D."/>
            <person name="Novaes E."/>
            <person name="Collevatti R.G."/>
        </authorList>
    </citation>
    <scope>NUCLEOTIDE SEQUENCE [LARGE SCALE GENOMIC DNA]</scope>
    <source>
        <strain evidence="2">cv. UFG-1</strain>
    </source>
</reference>
<dbReference type="OrthoDB" id="1747345at2759"/>
<dbReference type="Proteomes" id="UP000231279">
    <property type="component" value="Unassembled WGS sequence"/>
</dbReference>
<dbReference type="AlphaFoldDB" id="A0A2G9HQ35"/>
<evidence type="ECO:0000313" key="2">
    <source>
        <dbReference type="Proteomes" id="UP000231279"/>
    </source>
</evidence>
<gene>
    <name evidence="1" type="ORF">CDL12_07693</name>
</gene>
<name>A0A2G9HQ35_9LAMI</name>
<accession>A0A2G9HQ35</accession>
<dbReference type="STRING" id="429701.A0A2G9HQ35"/>
<comment type="caution">
    <text evidence="1">The sequence shown here is derived from an EMBL/GenBank/DDBJ whole genome shotgun (WGS) entry which is preliminary data.</text>
</comment>
<protein>
    <submittedName>
        <fullName evidence="1">Uncharacterized protein</fullName>
    </submittedName>
</protein>
<organism evidence="1 2">
    <name type="scientific">Handroanthus impetiginosus</name>
    <dbReference type="NCBI Taxonomy" id="429701"/>
    <lineage>
        <taxon>Eukaryota</taxon>
        <taxon>Viridiplantae</taxon>
        <taxon>Streptophyta</taxon>
        <taxon>Embryophyta</taxon>
        <taxon>Tracheophyta</taxon>
        <taxon>Spermatophyta</taxon>
        <taxon>Magnoliopsida</taxon>
        <taxon>eudicotyledons</taxon>
        <taxon>Gunneridae</taxon>
        <taxon>Pentapetalae</taxon>
        <taxon>asterids</taxon>
        <taxon>lamiids</taxon>
        <taxon>Lamiales</taxon>
        <taxon>Bignoniaceae</taxon>
        <taxon>Crescentiina</taxon>
        <taxon>Tabebuia alliance</taxon>
        <taxon>Handroanthus</taxon>
    </lineage>
</organism>
<keyword evidence="2" id="KW-1185">Reference proteome</keyword>
<proteinExistence type="predicted"/>